<dbReference type="Pfam" id="PF14247">
    <property type="entry name" value="DUF4344"/>
    <property type="match status" value="1"/>
</dbReference>
<accession>A0ABT0CD50</accession>
<comment type="caution">
    <text evidence="1">The sequence shown here is derived from an EMBL/GenBank/DDBJ whole genome shotgun (WGS) entry which is preliminary data.</text>
</comment>
<reference evidence="1" key="1">
    <citation type="submission" date="2021-02" db="EMBL/GenBank/DDBJ databases">
        <title>The CRISPR/cas machinery reduction and long-range gene transfer in the hot spring cyanobacterium Synechococcus.</title>
        <authorList>
            <person name="Dvorak P."/>
            <person name="Jahodarova E."/>
            <person name="Hasler P."/>
            <person name="Poulickova A."/>
        </authorList>
    </citation>
    <scope>NUCLEOTIDE SEQUENCE</scope>
    <source>
        <strain evidence="1">Rupite</strain>
    </source>
</reference>
<dbReference type="Proteomes" id="UP000830835">
    <property type="component" value="Unassembled WGS sequence"/>
</dbReference>
<proteinExistence type="predicted"/>
<dbReference type="EMBL" id="JAFIRA010000034">
    <property type="protein sequence ID" value="MCJ2543690.1"/>
    <property type="molecule type" value="Genomic_DNA"/>
</dbReference>
<dbReference type="InterPro" id="IPR025644">
    <property type="entry name" value="DUF4344"/>
</dbReference>
<organism evidence="1 2">
    <name type="scientific">Thermostichus vulcanus str. 'Rupite'</name>
    <dbReference type="NCBI Taxonomy" id="2813851"/>
    <lineage>
        <taxon>Bacteria</taxon>
        <taxon>Bacillati</taxon>
        <taxon>Cyanobacteriota</taxon>
        <taxon>Cyanophyceae</taxon>
        <taxon>Thermostichales</taxon>
        <taxon>Thermostichaceae</taxon>
        <taxon>Thermostichus</taxon>
    </lineage>
</organism>
<protein>
    <submittedName>
        <fullName evidence="1">DUF4344 domain-containing metallopeptidase</fullName>
    </submittedName>
</protein>
<keyword evidence="2" id="KW-1185">Reference proteome</keyword>
<name>A0ABT0CD50_THEVL</name>
<dbReference type="RefSeq" id="WP_244351400.1">
    <property type="nucleotide sequence ID" value="NZ_JAFIRA010000034.1"/>
</dbReference>
<evidence type="ECO:0000313" key="2">
    <source>
        <dbReference type="Proteomes" id="UP000830835"/>
    </source>
</evidence>
<gene>
    <name evidence="1" type="ORF">JX360_12365</name>
</gene>
<evidence type="ECO:0000313" key="1">
    <source>
        <dbReference type="EMBL" id="MCJ2543690.1"/>
    </source>
</evidence>
<sequence>MRSWLSRMVGGVLAGTLTWVGIPSLSLAQTIEDEGDLVLTYEATEDVELEAVRLILESNGTFDELIAGLNEEFAFPQDIQVVFTECGTVNAFYDPEVVQISMCYELIAYYAALFADENMSPEDLEAQVIDSGLFTFFHELGHALVDQYELPITGREEDVVDEFAVLSLLEYGSEGEWAAIVGMAQFAFDAAQEAEVGNLAYWGEHALSAQRFYSMACLIYGSNPEQFADLVGEDGLPEERATQCPYEYEQKYNSWTVLLDPYLK</sequence>